<dbReference type="InterPro" id="IPR016155">
    <property type="entry name" value="Mopterin_synth/thiamin_S_b"/>
</dbReference>
<evidence type="ECO:0000313" key="2">
    <source>
        <dbReference type="Proteomes" id="UP001646157"/>
    </source>
</evidence>
<reference evidence="1 2" key="1">
    <citation type="submission" date="2021-01" db="EMBL/GenBank/DDBJ databases">
        <title>Genomic Encyclopedia of Type Strains, Phase IV (KMG-IV): sequencing the most valuable type-strain genomes for metagenomic binning, comparative biology and taxonomic classification.</title>
        <authorList>
            <person name="Goeker M."/>
        </authorList>
    </citation>
    <scope>NUCLEOTIDE SEQUENCE [LARGE SCALE GENOMIC DNA]</scope>
    <source>
        <strain evidence="1 2">DSM 24834</strain>
    </source>
</reference>
<dbReference type="InterPro" id="IPR012675">
    <property type="entry name" value="Beta-grasp_dom_sf"/>
</dbReference>
<comment type="caution">
    <text evidence="1">The sequence shown here is derived from an EMBL/GenBank/DDBJ whole genome shotgun (WGS) entry which is preliminary data.</text>
</comment>
<dbReference type="NCBIfam" id="TIGR01683">
    <property type="entry name" value="thiS"/>
    <property type="match status" value="1"/>
</dbReference>
<dbReference type="PANTHER" id="PTHR34472:SF1">
    <property type="entry name" value="SULFUR CARRIER PROTEIN THIS"/>
    <property type="match status" value="1"/>
</dbReference>
<evidence type="ECO:0000313" key="1">
    <source>
        <dbReference type="EMBL" id="MBM7585741.1"/>
    </source>
</evidence>
<organism evidence="1 2">
    <name type="scientific">Rossellomorea pakistanensis</name>
    <dbReference type="NCBI Taxonomy" id="992288"/>
    <lineage>
        <taxon>Bacteria</taxon>
        <taxon>Bacillati</taxon>
        <taxon>Bacillota</taxon>
        <taxon>Bacilli</taxon>
        <taxon>Bacillales</taxon>
        <taxon>Bacillaceae</taxon>
        <taxon>Rossellomorea</taxon>
    </lineage>
</organism>
<dbReference type="Proteomes" id="UP001646157">
    <property type="component" value="Unassembled WGS sequence"/>
</dbReference>
<dbReference type="Gene3D" id="3.10.20.30">
    <property type="match status" value="1"/>
</dbReference>
<dbReference type="EMBL" id="JAFBDZ010000002">
    <property type="protein sequence ID" value="MBM7585741.1"/>
    <property type="molecule type" value="Genomic_DNA"/>
</dbReference>
<dbReference type="InterPro" id="IPR003749">
    <property type="entry name" value="ThiS/MoaD-like"/>
</dbReference>
<name>A0ABS2ND20_9BACI</name>
<dbReference type="InterPro" id="IPR010035">
    <property type="entry name" value="Thi_S"/>
</dbReference>
<dbReference type="RefSeq" id="WP_205172282.1">
    <property type="nucleotide sequence ID" value="NZ_JAFBDZ010000002.1"/>
</dbReference>
<dbReference type="SUPFAM" id="SSF54285">
    <property type="entry name" value="MoaD/ThiS"/>
    <property type="match status" value="1"/>
</dbReference>
<protein>
    <submittedName>
        <fullName evidence="1">Sulfur carrier protein</fullName>
    </submittedName>
</protein>
<dbReference type="PANTHER" id="PTHR34472">
    <property type="entry name" value="SULFUR CARRIER PROTEIN THIS"/>
    <property type="match status" value="1"/>
</dbReference>
<gene>
    <name evidence="1" type="ORF">JOC86_002283</name>
</gene>
<sequence>MKLRINGEFVTVPNTIATITDLIEHFEISNRVVIVEHNDTILEKQDHSGSKVSDGDIIELVQFVGGG</sequence>
<keyword evidence="2" id="KW-1185">Reference proteome</keyword>
<proteinExistence type="predicted"/>
<accession>A0ABS2ND20</accession>
<dbReference type="Pfam" id="PF02597">
    <property type="entry name" value="ThiS"/>
    <property type="match status" value="1"/>
</dbReference>
<dbReference type="CDD" id="cd00565">
    <property type="entry name" value="Ubl_ThiS"/>
    <property type="match status" value="1"/>
</dbReference>